<feature type="transmembrane region" description="Helical" evidence="7">
    <location>
        <begin position="212"/>
        <end position="233"/>
    </location>
</feature>
<gene>
    <name evidence="8" type="primary">nrfD</name>
    <name evidence="8" type="ORF">ITP53_53105</name>
</gene>
<evidence type="ECO:0000313" key="8">
    <source>
        <dbReference type="EMBL" id="MBF8194261.1"/>
    </source>
</evidence>
<dbReference type="InterPro" id="IPR005614">
    <property type="entry name" value="NrfD-like"/>
</dbReference>
<evidence type="ECO:0000256" key="5">
    <source>
        <dbReference type="ARBA" id="ARBA00022989"/>
    </source>
</evidence>
<evidence type="ECO:0000256" key="3">
    <source>
        <dbReference type="ARBA" id="ARBA00022475"/>
    </source>
</evidence>
<organism evidence="8 9">
    <name type="scientific">Nonomuraea cypriaca</name>
    <dbReference type="NCBI Taxonomy" id="1187855"/>
    <lineage>
        <taxon>Bacteria</taxon>
        <taxon>Bacillati</taxon>
        <taxon>Actinomycetota</taxon>
        <taxon>Actinomycetes</taxon>
        <taxon>Streptosporangiales</taxon>
        <taxon>Streptosporangiaceae</taxon>
        <taxon>Nonomuraea</taxon>
    </lineage>
</organism>
<name>A0A931AKJ1_9ACTN</name>
<sequence>MGDVQHFAGPPDWLWYILFYFFLAGLSGGSYVLATLLRLRGGPGDEPMARIGYYVAFPPMLIAPVLLALDLGQPLRFWHMLWNNTPGGQGLTFKYWSPMSIGSWALVVFGAITTVSFAAALVRDGKLRLPLVRAVDNRAFNIVGSVFGLFVAGYTGVLLSVSNQPVWSDTWALGGLFLASGLAGSAALMLLLARFRPEAGPSTPMLSISERLYSLLELALIAVFALTLVAAGTQGRVFGLPWLVLWAVVLAGLIPGLYGLATERLSAAGGTAALRHSLTVPLLVLAGVLALRAVIIFSIQV</sequence>
<dbReference type="AlphaFoldDB" id="A0A931AKJ1"/>
<keyword evidence="4 7" id="KW-0812">Transmembrane</keyword>
<feature type="transmembrane region" description="Helical" evidence="7">
    <location>
        <begin position="171"/>
        <end position="192"/>
    </location>
</feature>
<comment type="caution">
    <text evidence="8">The sequence shown here is derived from an EMBL/GenBank/DDBJ whole genome shotgun (WGS) entry which is preliminary data.</text>
</comment>
<evidence type="ECO:0000256" key="1">
    <source>
        <dbReference type="ARBA" id="ARBA00004651"/>
    </source>
</evidence>
<comment type="similarity">
    <text evidence="2">Belongs to the NrfD family.</text>
</comment>
<feature type="transmembrane region" description="Helical" evidence="7">
    <location>
        <begin position="280"/>
        <end position="299"/>
    </location>
</feature>
<feature type="transmembrane region" description="Helical" evidence="7">
    <location>
        <begin position="51"/>
        <end position="69"/>
    </location>
</feature>
<dbReference type="PANTHER" id="PTHR34856:SF2">
    <property type="entry name" value="PROTEIN NRFD"/>
    <property type="match status" value="1"/>
</dbReference>
<keyword evidence="6 7" id="KW-0472">Membrane</keyword>
<dbReference type="PANTHER" id="PTHR34856">
    <property type="entry name" value="PROTEIN NRFD"/>
    <property type="match status" value="1"/>
</dbReference>
<comment type="subcellular location">
    <subcellularLocation>
        <location evidence="1">Cell membrane</location>
        <topology evidence="1">Multi-pass membrane protein</topology>
    </subcellularLocation>
</comment>
<feature type="transmembrane region" description="Helical" evidence="7">
    <location>
        <begin position="239"/>
        <end position="260"/>
    </location>
</feature>
<evidence type="ECO:0000256" key="2">
    <source>
        <dbReference type="ARBA" id="ARBA00008929"/>
    </source>
</evidence>
<evidence type="ECO:0000256" key="7">
    <source>
        <dbReference type="SAM" id="Phobius"/>
    </source>
</evidence>
<dbReference type="EMBL" id="JADOGI010000381">
    <property type="protein sequence ID" value="MBF8194261.1"/>
    <property type="molecule type" value="Genomic_DNA"/>
</dbReference>
<evidence type="ECO:0000256" key="6">
    <source>
        <dbReference type="ARBA" id="ARBA00023136"/>
    </source>
</evidence>
<proteinExistence type="inferred from homology"/>
<evidence type="ECO:0000313" key="9">
    <source>
        <dbReference type="Proteomes" id="UP000605361"/>
    </source>
</evidence>
<reference evidence="8" key="1">
    <citation type="submission" date="2020-11" db="EMBL/GenBank/DDBJ databases">
        <title>Whole-genome analyses of Nonomuraea sp. K274.</title>
        <authorList>
            <person name="Veyisoglu A."/>
        </authorList>
    </citation>
    <scope>NUCLEOTIDE SEQUENCE</scope>
    <source>
        <strain evidence="8">K274</strain>
    </source>
</reference>
<feature type="transmembrane region" description="Helical" evidence="7">
    <location>
        <begin position="142"/>
        <end position="159"/>
    </location>
</feature>
<dbReference type="Gene3D" id="1.20.1630.10">
    <property type="entry name" value="Formate dehydrogenase/DMSO reductase domain"/>
    <property type="match status" value="1"/>
</dbReference>
<feature type="transmembrane region" description="Helical" evidence="7">
    <location>
        <begin position="101"/>
        <end position="122"/>
    </location>
</feature>
<evidence type="ECO:0000256" key="4">
    <source>
        <dbReference type="ARBA" id="ARBA00022692"/>
    </source>
</evidence>
<accession>A0A931AKJ1</accession>
<dbReference type="InterPro" id="IPR052049">
    <property type="entry name" value="Electron_transfer_protein"/>
</dbReference>
<feature type="transmembrane region" description="Helical" evidence="7">
    <location>
        <begin position="13"/>
        <end position="39"/>
    </location>
</feature>
<dbReference type="RefSeq" id="WP_195903092.1">
    <property type="nucleotide sequence ID" value="NZ_JADOGI010000381.1"/>
</dbReference>
<dbReference type="GO" id="GO:0005886">
    <property type="term" value="C:plasma membrane"/>
    <property type="evidence" value="ECO:0007669"/>
    <property type="project" value="UniProtKB-SubCell"/>
</dbReference>
<dbReference type="Pfam" id="PF03916">
    <property type="entry name" value="NrfD"/>
    <property type="match status" value="1"/>
</dbReference>
<protein>
    <submittedName>
        <fullName evidence="8">Polysulfide reductase NrfD</fullName>
    </submittedName>
</protein>
<keyword evidence="5 7" id="KW-1133">Transmembrane helix</keyword>
<keyword evidence="3" id="KW-1003">Cell membrane</keyword>
<dbReference type="Proteomes" id="UP000605361">
    <property type="component" value="Unassembled WGS sequence"/>
</dbReference>
<keyword evidence="9" id="KW-1185">Reference proteome</keyword>